<name>A0AAD7ZBB7_DIPPU</name>
<dbReference type="EMBL" id="JASPKZ010009372">
    <property type="protein sequence ID" value="KAJ9577162.1"/>
    <property type="molecule type" value="Genomic_DNA"/>
</dbReference>
<dbReference type="Proteomes" id="UP001233999">
    <property type="component" value="Unassembled WGS sequence"/>
</dbReference>
<sequence length="129" mass="14689">KESLRILMSQVNSEEGLYIFCKNFFLLHLGHGCDSQENCDCSSNLHTFPTGKFTAPSRYEVCECRRRKSSKKQIQSRETNLFDFVRLVFLRVIYGLATSMGFGEGISELFGGIFVPPGVDDDDYGDFDY</sequence>
<evidence type="ECO:0000313" key="1">
    <source>
        <dbReference type="EMBL" id="KAJ9577162.1"/>
    </source>
</evidence>
<gene>
    <name evidence="1" type="ORF">L9F63_006284</name>
</gene>
<accession>A0AAD7ZBB7</accession>
<feature type="non-terminal residue" evidence="1">
    <location>
        <position position="129"/>
    </location>
</feature>
<reference evidence="1" key="1">
    <citation type="journal article" date="2023" name="IScience">
        <title>Live-bearing cockroach genome reveals convergent evolutionary mechanisms linked to viviparity in insects and beyond.</title>
        <authorList>
            <person name="Fouks B."/>
            <person name="Harrison M.C."/>
            <person name="Mikhailova A.A."/>
            <person name="Marchal E."/>
            <person name="English S."/>
            <person name="Carruthers M."/>
            <person name="Jennings E.C."/>
            <person name="Chiamaka E.L."/>
            <person name="Frigard R.A."/>
            <person name="Pippel M."/>
            <person name="Attardo G.M."/>
            <person name="Benoit J.B."/>
            <person name="Bornberg-Bauer E."/>
            <person name="Tobe S.S."/>
        </authorList>
    </citation>
    <scope>NUCLEOTIDE SEQUENCE</scope>
    <source>
        <strain evidence="1">Stay&amp;Tobe</strain>
    </source>
</reference>
<evidence type="ECO:0000313" key="2">
    <source>
        <dbReference type="Proteomes" id="UP001233999"/>
    </source>
</evidence>
<organism evidence="1 2">
    <name type="scientific">Diploptera punctata</name>
    <name type="common">Pacific beetle cockroach</name>
    <dbReference type="NCBI Taxonomy" id="6984"/>
    <lineage>
        <taxon>Eukaryota</taxon>
        <taxon>Metazoa</taxon>
        <taxon>Ecdysozoa</taxon>
        <taxon>Arthropoda</taxon>
        <taxon>Hexapoda</taxon>
        <taxon>Insecta</taxon>
        <taxon>Pterygota</taxon>
        <taxon>Neoptera</taxon>
        <taxon>Polyneoptera</taxon>
        <taxon>Dictyoptera</taxon>
        <taxon>Blattodea</taxon>
        <taxon>Blaberoidea</taxon>
        <taxon>Blaberidae</taxon>
        <taxon>Diplopterinae</taxon>
        <taxon>Diploptera</taxon>
    </lineage>
</organism>
<comment type="caution">
    <text evidence="1">The sequence shown here is derived from an EMBL/GenBank/DDBJ whole genome shotgun (WGS) entry which is preliminary data.</text>
</comment>
<reference evidence="1" key="2">
    <citation type="submission" date="2023-05" db="EMBL/GenBank/DDBJ databases">
        <authorList>
            <person name="Fouks B."/>
        </authorList>
    </citation>
    <scope>NUCLEOTIDE SEQUENCE</scope>
    <source>
        <strain evidence="1">Stay&amp;Tobe</strain>
        <tissue evidence="1">Testes</tissue>
    </source>
</reference>
<dbReference type="AlphaFoldDB" id="A0AAD7ZBB7"/>
<keyword evidence="2" id="KW-1185">Reference proteome</keyword>
<protein>
    <submittedName>
        <fullName evidence="1">Uncharacterized protein</fullName>
    </submittedName>
</protein>
<proteinExistence type="predicted"/>